<evidence type="ECO:0000313" key="2">
    <source>
        <dbReference type="Proteomes" id="UP000695022"/>
    </source>
</evidence>
<reference evidence="3" key="1">
    <citation type="submission" date="2025-08" db="UniProtKB">
        <authorList>
            <consortium name="RefSeq"/>
        </authorList>
    </citation>
    <scope>IDENTIFICATION</scope>
</reference>
<name>A0ABM1EL02_PRICU</name>
<protein>
    <submittedName>
        <fullName evidence="3">Ankyrin repeat domain-containing protein 36A-like</fullName>
    </submittedName>
</protein>
<organism evidence="2 3">
    <name type="scientific">Priapulus caudatus</name>
    <name type="common">Priapulid worm</name>
    <dbReference type="NCBI Taxonomy" id="37621"/>
    <lineage>
        <taxon>Eukaryota</taxon>
        <taxon>Metazoa</taxon>
        <taxon>Ecdysozoa</taxon>
        <taxon>Scalidophora</taxon>
        <taxon>Priapulida</taxon>
        <taxon>Priapulimorpha</taxon>
        <taxon>Priapulimorphida</taxon>
        <taxon>Priapulidae</taxon>
        <taxon>Priapulus</taxon>
    </lineage>
</organism>
<dbReference type="GeneID" id="106813282"/>
<proteinExistence type="predicted"/>
<dbReference type="Proteomes" id="UP000695022">
    <property type="component" value="Unplaced"/>
</dbReference>
<feature type="coiled-coil region" evidence="1">
    <location>
        <begin position="141"/>
        <end position="179"/>
    </location>
</feature>
<accession>A0ABM1EL02</accession>
<sequence>MELSAKGNGKNHVEDLVKCQKELLQEKSRLTKKLSDLKQKKNELDHQLMEIENKHMQVMETRNKGLDTLKIAQHKVEQSQSQCNSLETIHKDRRTIIDQLSSETRQQKALKQQNVMQFLNILAEMADRLRYEKDAHKRESLNQKCCEVEKLKIELEKEVRQQDQEKMDLETMLLTLQKETRDDLEIPLEQQLSVFNMFKDENSAANANLVLIEQSEANQAISLQVRSLHN</sequence>
<dbReference type="RefSeq" id="XP_014672873.1">
    <property type="nucleotide sequence ID" value="XM_014817387.1"/>
</dbReference>
<feature type="coiled-coil region" evidence="1">
    <location>
        <begin position="20"/>
        <end position="61"/>
    </location>
</feature>
<evidence type="ECO:0000256" key="1">
    <source>
        <dbReference type="SAM" id="Coils"/>
    </source>
</evidence>
<keyword evidence="2" id="KW-1185">Reference proteome</keyword>
<gene>
    <name evidence="3" type="primary">LOC106813282</name>
</gene>
<keyword evidence="1" id="KW-0175">Coiled coil</keyword>
<evidence type="ECO:0000313" key="3">
    <source>
        <dbReference type="RefSeq" id="XP_014672873.1"/>
    </source>
</evidence>